<dbReference type="Gene3D" id="2.60.120.380">
    <property type="match status" value="1"/>
</dbReference>
<dbReference type="InterPro" id="IPR037066">
    <property type="entry name" value="Plug_dom_sf"/>
</dbReference>
<keyword evidence="2" id="KW-0998">Cell outer membrane</keyword>
<dbReference type="SUPFAM" id="SSF48452">
    <property type="entry name" value="TPR-like"/>
    <property type="match status" value="1"/>
</dbReference>
<keyword evidence="1" id="KW-0732">Signal</keyword>
<dbReference type="RefSeq" id="WP_183487925.1">
    <property type="nucleotide sequence ID" value="NZ_JBHUOV010000002.1"/>
</dbReference>
<evidence type="ECO:0000313" key="4">
    <source>
        <dbReference type="EMBL" id="MFD2823742.1"/>
    </source>
</evidence>
<evidence type="ECO:0000256" key="2">
    <source>
        <dbReference type="PROSITE-ProRule" id="PRU01360"/>
    </source>
</evidence>
<dbReference type="Proteomes" id="UP001597533">
    <property type="component" value="Unassembled WGS sequence"/>
</dbReference>
<name>A0ABW5WM14_9FLAO</name>
<dbReference type="InterPro" id="IPR039426">
    <property type="entry name" value="TonB-dep_rcpt-like"/>
</dbReference>
<keyword evidence="2" id="KW-0472">Membrane</keyword>
<evidence type="ECO:0000313" key="5">
    <source>
        <dbReference type="Proteomes" id="UP001597533"/>
    </source>
</evidence>
<keyword evidence="2" id="KW-0813">Transport</keyword>
<dbReference type="PANTHER" id="PTHR30069:SF29">
    <property type="entry name" value="HEMOGLOBIN AND HEMOGLOBIN-HAPTOGLOBIN-BINDING PROTEIN 1-RELATED"/>
    <property type="match status" value="1"/>
</dbReference>
<dbReference type="Gene3D" id="2.170.130.10">
    <property type="entry name" value="TonB-dependent receptor, plug domain"/>
    <property type="match status" value="1"/>
</dbReference>
<dbReference type="PROSITE" id="PS52016">
    <property type="entry name" value="TONB_DEPENDENT_REC_3"/>
    <property type="match status" value="1"/>
</dbReference>
<keyword evidence="2" id="KW-1134">Transmembrane beta strand</keyword>
<comment type="subcellular location">
    <subcellularLocation>
        <location evidence="2">Cell outer membrane</location>
        <topology evidence="2">Multi-pass membrane protein</topology>
    </subcellularLocation>
</comment>
<keyword evidence="4" id="KW-0675">Receptor</keyword>
<dbReference type="SUPFAM" id="SSF56935">
    <property type="entry name" value="Porins"/>
    <property type="match status" value="1"/>
</dbReference>
<dbReference type="PANTHER" id="PTHR30069">
    <property type="entry name" value="TONB-DEPENDENT OUTER MEMBRANE RECEPTOR"/>
    <property type="match status" value="1"/>
</dbReference>
<accession>A0ABW5WM14</accession>
<protein>
    <submittedName>
        <fullName evidence="4">TonB-dependent receptor plug domain-containing protein</fullName>
    </submittedName>
</protein>
<sequence length="487" mass="54262">MKTIIQIFLICAVFQLQAQSDKNNDNTILTQNVDEEDELVVTALGLKRDKDAISSAYTVVDSEALVKANNPNIIESLSGKVSGLQIVRSSSGLKVYLRGSRSLLSDNAALIVIDGVISNGSFLEALNPNSIKSVNVIKGANGAALYGSDASNGVLVITTKGGIKKKKIEPKALNKLKVYSGSLKVKNIKSNASYMRAYSSATSAQEAYDIFLNQRVMHQDDPAYYADVFSYFFKWNAKNQTKAILNYILQVEPDNVELLKALAYKLEEAKEYDLASSVYLNVLKLRPEDSQSFRDLALMYAETNKPQRAFDLLNSLLFDNLDETLSSPATNEVISMQQIVRKEVNNILQKNSGINKKAMNNSHSENAKYDLRIVLDWNRENADLDLQVIDPLLEMCFYSYPKTQIGGTLTLDVQGTFGPEEFTLRNAKVGDYYIKVNYDNAVDKNEAPTFLKVSTFKNYGKPNEMKDVKVIRLNKNKGDDIIAKIKV</sequence>
<keyword evidence="2" id="KW-0812">Transmembrane</keyword>
<comment type="similarity">
    <text evidence="2">Belongs to the TonB-dependent receptor family.</text>
</comment>
<evidence type="ECO:0000256" key="1">
    <source>
        <dbReference type="ARBA" id="ARBA00022729"/>
    </source>
</evidence>
<proteinExistence type="inferred from homology"/>
<dbReference type="Pfam" id="PF07715">
    <property type="entry name" value="Plug"/>
    <property type="match status" value="1"/>
</dbReference>
<dbReference type="InterPro" id="IPR011990">
    <property type="entry name" value="TPR-like_helical_dom_sf"/>
</dbReference>
<dbReference type="InterPro" id="IPR012910">
    <property type="entry name" value="Plug_dom"/>
</dbReference>
<comment type="caution">
    <text evidence="4">The sequence shown here is derived from an EMBL/GenBank/DDBJ whole genome shotgun (WGS) entry which is preliminary data.</text>
</comment>
<reference evidence="5" key="1">
    <citation type="journal article" date="2019" name="Int. J. Syst. Evol. Microbiol.">
        <title>The Global Catalogue of Microorganisms (GCM) 10K type strain sequencing project: providing services to taxonomists for standard genome sequencing and annotation.</title>
        <authorList>
            <consortium name="The Broad Institute Genomics Platform"/>
            <consortium name="The Broad Institute Genome Sequencing Center for Infectious Disease"/>
            <person name="Wu L."/>
            <person name="Ma J."/>
        </authorList>
    </citation>
    <scope>NUCLEOTIDE SEQUENCE [LARGE SCALE GENOMIC DNA]</scope>
    <source>
        <strain evidence="5">KCTC 32141</strain>
    </source>
</reference>
<gene>
    <name evidence="4" type="ORF">ACFS5M_08680</name>
</gene>
<dbReference type="Gene3D" id="1.25.40.10">
    <property type="entry name" value="Tetratricopeptide repeat domain"/>
    <property type="match status" value="1"/>
</dbReference>
<keyword evidence="5" id="KW-1185">Reference proteome</keyword>
<dbReference type="EMBL" id="JBHUOV010000002">
    <property type="protein sequence ID" value="MFD2823742.1"/>
    <property type="molecule type" value="Genomic_DNA"/>
</dbReference>
<organism evidence="4 5">
    <name type="scientific">Lacinutrix iliipiscaria</name>
    <dbReference type="NCBI Taxonomy" id="1230532"/>
    <lineage>
        <taxon>Bacteria</taxon>
        <taxon>Pseudomonadati</taxon>
        <taxon>Bacteroidota</taxon>
        <taxon>Flavobacteriia</taxon>
        <taxon>Flavobacteriales</taxon>
        <taxon>Flavobacteriaceae</taxon>
        <taxon>Lacinutrix</taxon>
    </lineage>
</organism>
<evidence type="ECO:0000259" key="3">
    <source>
        <dbReference type="Pfam" id="PF07715"/>
    </source>
</evidence>
<feature type="domain" description="TonB-dependent receptor plug" evidence="3">
    <location>
        <begin position="51"/>
        <end position="154"/>
    </location>
</feature>